<dbReference type="AlphaFoldDB" id="A0AAQ4F034"/>
<feature type="region of interest" description="Disordered" evidence="1">
    <location>
        <begin position="1"/>
        <end position="95"/>
    </location>
</feature>
<reference evidence="2 3" key="1">
    <citation type="journal article" date="2023" name="Arcadia Sci">
        <title>De novo assembly of a long-read Amblyomma americanum tick genome.</title>
        <authorList>
            <person name="Chou S."/>
            <person name="Poskanzer K.E."/>
            <person name="Rollins M."/>
            <person name="Thuy-Boun P.S."/>
        </authorList>
    </citation>
    <scope>NUCLEOTIDE SEQUENCE [LARGE SCALE GENOMIC DNA]</scope>
    <source>
        <strain evidence="2">F_SG_1</strain>
        <tissue evidence="2">Salivary glands</tissue>
    </source>
</reference>
<feature type="compositionally biased region" description="Basic and acidic residues" evidence="1">
    <location>
        <begin position="40"/>
        <end position="50"/>
    </location>
</feature>
<evidence type="ECO:0000313" key="2">
    <source>
        <dbReference type="EMBL" id="KAK8780430.1"/>
    </source>
</evidence>
<evidence type="ECO:0000256" key="1">
    <source>
        <dbReference type="SAM" id="MobiDB-lite"/>
    </source>
</evidence>
<sequence length="180" mass="19227">MSKTKLPKSCNDNEDAAAKKKNSSSLNKQSSKPKKQPASENKENTERPAKTEAALSTDTTSAKARKAPSKQNQPSGTSMVAPKIPKKPSFKVPVKEKSAAKMEAKMQAALANVVANVANVVGVSKPADSEDSDFDSLSNTQELTFEDVLSSVSRSMSQDRESDFISLEGIDGSQTFNTAE</sequence>
<gene>
    <name evidence="2" type="ORF">V5799_018229</name>
</gene>
<organism evidence="2 3">
    <name type="scientific">Amblyomma americanum</name>
    <name type="common">Lone star tick</name>
    <dbReference type="NCBI Taxonomy" id="6943"/>
    <lineage>
        <taxon>Eukaryota</taxon>
        <taxon>Metazoa</taxon>
        <taxon>Ecdysozoa</taxon>
        <taxon>Arthropoda</taxon>
        <taxon>Chelicerata</taxon>
        <taxon>Arachnida</taxon>
        <taxon>Acari</taxon>
        <taxon>Parasitiformes</taxon>
        <taxon>Ixodida</taxon>
        <taxon>Ixodoidea</taxon>
        <taxon>Ixodidae</taxon>
        <taxon>Amblyomminae</taxon>
        <taxon>Amblyomma</taxon>
    </lineage>
</organism>
<proteinExistence type="predicted"/>
<keyword evidence="3" id="KW-1185">Reference proteome</keyword>
<comment type="caution">
    <text evidence="2">The sequence shown here is derived from an EMBL/GenBank/DDBJ whole genome shotgun (WGS) entry which is preliminary data.</text>
</comment>
<accession>A0AAQ4F034</accession>
<evidence type="ECO:0000313" key="3">
    <source>
        <dbReference type="Proteomes" id="UP001321473"/>
    </source>
</evidence>
<dbReference type="EMBL" id="JARKHS020008865">
    <property type="protein sequence ID" value="KAK8780430.1"/>
    <property type="molecule type" value="Genomic_DNA"/>
</dbReference>
<protein>
    <submittedName>
        <fullName evidence="2">Uncharacterized protein</fullName>
    </submittedName>
</protein>
<name>A0AAQ4F034_AMBAM</name>
<dbReference type="Proteomes" id="UP001321473">
    <property type="component" value="Unassembled WGS sequence"/>
</dbReference>
<feature type="compositionally biased region" description="Polar residues" evidence="1">
    <location>
        <begin position="69"/>
        <end position="78"/>
    </location>
</feature>